<evidence type="ECO:0000313" key="6">
    <source>
        <dbReference type="Proteomes" id="UP000710815"/>
    </source>
</evidence>
<dbReference type="InterPro" id="IPR016084">
    <property type="entry name" value="Haem_Oase-like_multi-hlx"/>
</dbReference>
<dbReference type="SUPFAM" id="SSF48613">
    <property type="entry name" value="Heme oxygenase-like"/>
    <property type="match status" value="1"/>
</dbReference>
<dbReference type="InterPro" id="IPR050967">
    <property type="entry name" value="Thiamine_Salvage_TenA"/>
</dbReference>
<reference evidence="5 6" key="2">
    <citation type="journal article" date="2021" name="Syst. Appl. Microbiol.">
        <title>Phylogenetic classification of ten novel species belonging to the genus Bifidobacterium comprising B. phasiani sp. nov., B. pongonis sp. nov., B. saguinibicoloris sp. nov., B. colobi sp. nov., B. simiiventris sp. nov., B. santillanense sp. nov., B. miconis sp. nov., B. amazonense sp. nov., B. pluvialisilvae sp. nov., and B. miconisargentati sp. nov.</title>
        <authorList>
            <person name="Lugli G.A."/>
            <person name="Calvete-Torre I."/>
            <person name="Alessandri G."/>
            <person name="Milani C."/>
            <person name="Turroni F."/>
            <person name="Laiolo P."/>
            <person name="Ossiprandi M.C."/>
            <person name="Margolles A."/>
            <person name="Ruiz L."/>
            <person name="Ventura M."/>
        </authorList>
    </citation>
    <scope>NUCLEOTIDE SEQUENCE [LARGE SCALE GENOMIC DNA]</scope>
    <source>
        <strain evidence="5 6">MA1</strain>
    </source>
</reference>
<dbReference type="InterPro" id="IPR027574">
    <property type="entry name" value="Thiaminase_II"/>
</dbReference>
<evidence type="ECO:0000259" key="4">
    <source>
        <dbReference type="Pfam" id="PF03070"/>
    </source>
</evidence>
<keyword evidence="2" id="KW-0784">Thiamine biosynthesis</keyword>
<feature type="region of interest" description="Disordered" evidence="3">
    <location>
        <begin position="1"/>
        <end position="36"/>
    </location>
</feature>
<dbReference type="PANTHER" id="PTHR43198:SF2">
    <property type="entry name" value="SI:CH1073-67J19.1-RELATED"/>
    <property type="match status" value="1"/>
</dbReference>
<comment type="pathway">
    <text evidence="1 2">Cofactor biosynthesis; thiamine diphosphate biosynthesis.</text>
</comment>
<dbReference type="Gene3D" id="1.20.910.10">
    <property type="entry name" value="Heme oxygenase-like"/>
    <property type="match status" value="1"/>
</dbReference>
<comment type="caution">
    <text evidence="5">The sequence shown here is derived from an EMBL/GenBank/DDBJ whole genome shotgun (WGS) entry which is preliminary data.</text>
</comment>
<comment type="similarity">
    <text evidence="2">Belongs to the TenA family.</text>
</comment>
<keyword evidence="2" id="KW-0378">Hydrolase</keyword>
<accession>A0ABS9VSY9</accession>
<gene>
    <name evidence="5" type="primary">tenA</name>
    <name evidence="5" type="ORF">JS533_002110</name>
</gene>
<dbReference type="CDD" id="cd19366">
    <property type="entry name" value="TenA_C_BhTenA-like"/>
    <property type="match status" value="1"/>
</dbReference>
<protein>
    <recommendedName>
        <fullName evidence="2">Aminopyrimidine aminohydrolase</fullName>
        <ecNumber evidence="2">3.5.99.2</ecNumber>
    </recommendedName>
</protein>
<dbReference type="PANTHER" id="PTHR43198">
    <property type="entry name" value="BIFUNCTIONAL TH2 PROTEIN"/>
    <property type="match status" value="1"/>
</dbReference>
<evidence type="ECO:0000313" key="5">
    <source>
        <dbReference type="EMBL" id="MCH9275076.1"/>
    </source>
</evidence>
<dbReference type="EMBL" id="JAFEJT020000005">
    <property type="protein sequence ID" value="MCH9275076.1"/>
    <property type="molecule type" value="Genomic_DNA"/>
</dbReference>
<evidence type="ECO:0000256" key="1">
    <source>
        <dbReference type="ARBA" id="ARBA00004948"/>
    </source>
</evidence>
<dbReference type="Pfam" id="PF03070">
    <property type="entry name" value="TENA_THI-4"/>
    <property type="match status" value="1"/>
</dbReference>
<proteinExistence type="inferred from homology"/>
<name>A0ABS9VSY9_9BIFI</name>
<comment type="function">
    <text evidence="2">Catalyzes an amino-pyrimidine hydrolysis reaction at the C5' of the pyrimidine moiety of thiamine compounds, a reaction that is part of a thiamine salvage pathway.</text>
</comment>
<organism evidence="5 6">
    <name type="scientific">Bifidobacterium amazonense</name>
    <dbReference type="NCBI Taxonomy" id="2809027"/>
    <lineage>
        <taxon>Bacteria</taxon>
        <taxon>Bacillati</taxon>
        <taxon>Actinomycetota</taxon>
        <taxon>Actinomycetes</taxon>
        <taxon>Bifidobacteriales</taxon>
        <taxon>Bifidobacteriaceae</taxon>
        <taxon>Bifidobacterium</taxon>
    </lineage>
</organism>
<comment type="catalytic activity">
    <reaction evidence="2">
        <text>4-amino-5-aminomethyl-2-methylpyrimidine + H2O = 4-amino-5-hydroxymethyl-2-methylpyrimidine + NH4(+)</text>
        <dbReference type="Rhea" id="RHEA:31799"/>
        <dbReference type="ChEBI" id="CHEBI:15377"/>
        <dbReference type="ChEBI" id="CHEBI:16892"/>
        <dbReference type="ChEBI" id="CHEBI:28938"/>
        <dbReference type="ChEBI" id="CHEBI:63416"/>
        <dbReference type="EC" id="3.5.99.2"/>
    </reaction>
</comment>
<feature type="domain" description="Thiaminase-2/PQQC" evidence="4">
    <location>
        <begin position="64"/>
        <end position="271"/>
    </location>
</feature>
<sequence>MAEDAIQSATSATSAASASAPATEPATATATAPAASEQPGFDAAAFGPITLDHLPPFAQRLRKAADVVWEEGYRQPFLRELGKGTLAQEKFAFYLLQDYRYLNDYGKVHALALTKTRDPEITAFMVNVQSAILNVETNVHRAYMASYGVTEEQMDHVRQSAFARAYTSNILSIAYGNPLVDVLVAVLPCAWVYADYGQRLAREFADTLEGNPYKSWVDMYKTDSFWEGSAWLIEHIERFAAGLSEERKAELVDIFVTGVENEYMFWASAYDMQYTWKPEWPAHDALEA</sequence>
<feature type="compositionally biased region" description="Low complexity" evidence="3">
    <location>
        <begin position="8"/>
        <end position="36"/>
    </location>
</feature>
<dbReference type="InterPro" id="IPR004305">
    <property type="entry name" value="Thiaminase-2/PQQC"/>
</dbReference>
<reference evidence="5 6" key="1">
    <citation type="journal article" date="2021" name="Environ. Microbiol.">
        <title>Genetic insights into the dark matter of the mammalian gut microbiota through targeted genome reconstruction.</title>
        <authorList>
            <person name="Lugli G.A."/>
            <person name="Alessandri G."/>
            <person name="Milani C."/>
            <person name="Viappiani A."/>
            <person name="Fontana F."/>
            <person name="Tarracchini C."/>
            <person name="Mancabelli L."/>
            <person name="Argentini C."/>
            <person name="Ruiz L."/>
            <person name="Margolles A."/>
            <person name="van Sinderen D."/>
            <person name="Turroni F."/>
            <person name="Ventura M."/>
        </authorList>
    </citation>
    <scope>NUCLEOTIDE SEQUENCE [LARGE SCALE GENOMIC DNA]</scope>
    <source>
        <strain evidence="5 6">MA1</strain>
    </source>
</reference>
<evidence type="ECO:0000256" key="3">
    <source>
        <dbReference type="SAM" id="MobiDB-lite"/>
    </source>
</evidence>
<dbReference type="EC" id="3.5.99.2" evidence="2"/>
<comment type="catalytic activity">
    <reaction evidence="2">
        <text>thiamine + H2O = 5-(2-hydroxyethyl)-4-methylthiazole + 4-amino-5-hydroxymethyl-2-methylpyrimidine + H(+)</text>
        <dbReference type="Rhea" id="RHEA:17509"/>
        <dbReference type="ChEBI" id="CHEBI:15377"/>
        <dbReference type="ChEBI" id="CHEBI:15378"/>
        <dbReference type="ChEBI" id="CHEBI:16892"/>
        <dbReference type="ChEBI" id="CHEBI:17957"/>
        <dbReference type="ChEBI" id="CHEBI:18385"/>
        <dbReference type="EC" id="3.5.99.2"/>
    </reaction>
</comment>
<dbReference type="Proteomes" id="UP000710815">
    <property type="component" value="Unassembled WGS sequence"/>
</dbReference>
<dbReference type="RefSeq" id="WP_241512909.1">
    <property type="nucleotide sequence ID" value="NZ_JAFEJT020000005.1"/>
</dbReference>
<evidence type="ECO:0000256" key="2">
    <source>
        <dbReference type="RuleBase" id="RU363093"/>
    </source>
</evidence>
<keyword evidence="6" id="KW-1185">Reference proteome</keyword>
<dbReference type="NCBIfam" id="TIGR04306">
    <property type="entry name" value="salvage_TenA"/>
    <property type="match status" value="1"/>
</dbReference>